<evidence type="ECO:0000313" key="3">
    <source>
        <dbReference type="WBParaSite" id="GPLIN_000741700"/>
    </source>
</evidence>
<evidence type="ECO:0000313" key="2">
    <source>
        <dbReference type="Proteomes" id="UP000050741"/>
    </source>
</evidence>
<keyword evidence="2" id="KW-1185">Reference proteome</keyword>
<accession>A0A183C3H3</accession>
<feature type="compositionally biased region" description="Polar residues" evidence="1">
    <location>
        <begin position="45"/>
        <end position="55"/>
    </location>
</feature>
<evidence type="ECO:0000256" key="1">
    <source>
        <dbReference type="SAM" id="MobiDB-lite"/>
    </source>
</evidence>
<dbReference type="WBParaSite" id="GPLIN_000741700">
    <property type="protein sequence ID" value="GPLIN_000741700"/>
    <property type="gene ID" value="GPLIN_000741700"/>
</dbReference>
<name>A0A183C3H3_GLOPA</name>
<reference evidence="2" key="1">
    <citation type="submission" date="2014-05" db="EMBL/GenBank/DDBJ databases">
        <title>The genome and life-stage specific transcriptomes of Globodera pallida elucidate key aspects of plant parasitism by a cyst nematode.</title>
        <authorList>
            <person name="Cotton J.A."/>
            <person name="Lilley C.J."/>
            <person name="Jones L.M."/>
            <person name="Kikuchi T."/>
            <person name="Reid A.J."/>
            <person name="Thorpe P."/>
            <person name="Tsai I.J."/>
            <person name="Beasley H."/>
            <person name="Blok V."/>
            <person name="Cock P.J.A."/>
            <person name="Van den Akker S.E."/>
            <person name="Holroyd N."/>
            <person name="Hunt M."/>
            <person name="Mantelin S."/>
            <person name="Naghra H."/>
            <person name="Pain A."/>
            <person name="Palomares-Rius J.E."/>
            <person name="Zarowiecki M."/>
            <person name="Berriman M."/>
            <person name="Jones J.T."/>
            <person name="Urwin P.E."/>
        </authorList>
    </citation>
    <scope>NUCLEOTIDE SEQUENCE [LARGE SCALE GENOMIC DNA]</scope>
    <source>
        <strain evidence="2">Lindley</strain>
    </source>
</reference>
<reference evidence="3" key="2">
    <citation type="submission" date="2016-06" db="UniProtKB">
        <authorList>
            <consortium name="WormBaseParasite"/>
        </authorList>
    </citation>
    <scope>IDENTIFICATION</scope>
</reference>
<protein>
    <submittedName>
        <fullName evidence="3">Uncharacterized protein</fullName>
    </submittedName>
</protein>
<sequence length="139" mass="15116">MERTLASSSGPTQPNRSSVRLPNTTNPRQSAGKKEQRDVPPSPAQLRTHQGSPSLQIPAGIRHQSLPRLTQKREHTYGCYSSLLAQALDEGGAGHTPSSLERCFGQTAELHGKAQSISCKSARRMTDYGPIPCVPWQSQ</sequence>
<organism evidence="2 3">
    <name type="scientific">Globodera pallida</name>
    <name type="common">Potato cyst nematode worm</name>
    <name type="synonym">Heterodera pallida</name>
    <dbReference type="NCBI Taxonomy" id="36090"/>
    <lineage>
        <taxon>Eukaryota</taxon>
        <taxon>Metazoa</taxon>
        <taxon>Ecdysozoa</taxon>
        <taxon>Nematoda</taxon>
        <taxon>Chromadorea</taxon>
        <taxon>Rhabditida</taxon>
        <taxon>Tylenchina</taxon>
        <taxon>Tylenchomorpha</taxon>
        <taxon>Tylenchoidea</taxon>
        <taxon>Heteroderidae</taxon>
        <taxon>Heteroderinae</taxon>
        <taxon>Globodera</taxon>
    </lineage>
</organism>
<feature type="compositionally biased region" description="Polar residues" evidence="1">
    <location>
        <begin position="1"/>
        <end position="29"/>
    </location>
</feature>
<dbReference type="Proteomes" id="UP000050741">
    <property type="component" value="Unassembled WGS sequence"/>
</dbReference>
<dbReference type="AlphaFoldDB" id="A0A183C3H3"/>
<proteinExistence type="predicted"/>
<feature type="region of interest" description="Disordered" evidence="1">
    <location>
        <begin position="1"/>
        <end position="70"/>
    </location>
</feature>